<organism evidence="3 4">
    <name type="scientific">Rhododendron simsii</name>
    <name type="common">Sims's rhododendron</name>
    <dbReference type="NCBI Taxonomy" id="118357"/>
    <lineage>
        <taxon>Eukaryota</taxon>
        <taxon>Viridiplantae</taxon>
        <taxon>Streptophyta</taxon>
        <taxon>Embryophyta</taxon>
        <taxon>Tracheophyta</taxon>
        <taxon>Spermatophyta</taxon>
        <taxon>Magnoliopsida</taxon>
        <taxon>eudicotyledons</taxon>
        <taxon>Gunneridae</taxon>
        <taxon>Pentapetalae</taxon>
        <taxon>asterids</taxon>
        <taxon>Ericales</taxon>
        <taxon>Ericaceae</taxon>
        <taxon>Ericoideae</taxon>
        <taxon>Rhodoreae</taxon>
        <taxon>Rhododendron</taxon>
    </lineage>
</organism>
<dbReference type="Gene3D" id="1.25.40.10">
    <property type="entry name" value="Tetratricopeptide repeat domain"/>
    <property type="match status" value="4"/>
</dbReference>
<evidence type="ECO:0008006" key="5">
    <source>
        <dbReference type="Google" id="ProtNLM"/>
    </source>
</evidence>
<dbReference type="NCBIfam" id="TIGR00756">
    <property type="entry name" value="PPR"/>
    <property type="match status" value="6"/>
</dbReference>
<dbReference type="Pfam" id="PF20431">
    <property type="entry name" value="E_motif"/>
    <property type="match status" value="1"/>
</dbReference>
<dbReference type="Pfam" id="PF13041">
    <property type="entry name" value="PPR_2"/>
    <property type="match status" value="4"/>
</dbReference>
<dbReference type="InterPro" id="IPR002885">
    <property type="entry name" value="PPR_rpt"/>
</dbReference>
<gene>
    <name evidence="3" type="ORF">RHSIM_Rhsim04G0098000</name>
</gene>
<proteinExistence type="predicted"/>
<sequence length="605" mass="67354">MMQMPIPVRAPTWVSTRRLLEQKLSDIFKCTDLKQLKQLHAVIYKHDLQADLYFAPKLITGFSLCRQMALAVNVFKQVQEPNVHLYNSLIRAYVHNSQPSGAFCALFVMQYHGLWPDNFTYALLLKACCGTNELGLARMIHAQIEKLGFLADIVVPNSLIDSYCKCGLLGVGEARKLFTVMGERDIVSWNTMIGGLVKANELREARRLFDEMPDRDTVSWNTMLDGYSKAGEMDTAFELFQKMAGRNVVSWTTVIYGYCKAGEMEMARILFDNMPAKNTVCWTTIICGYAEKGLAKDAISLFEKMEETGLKLDDGVIISILAACGESGLLGLGRRLHASIQRTGYKCSTHVGNALVDMYAKCGSLNRALTVFNGMANKDLVSWNSMIQGLAMHGYGEKALKLFYRMKQEGFAPDRVTFIGVLCACTHAGFVDKGIHYFNAMETEYGVLQEIEHYGCVIDLLGRGGRLEEAFRLVRSMPMEPNAIIWGSLVVACRMHNASEYAKEVLHHLIKLEPTDAGHFSILSSIYAAEGDWNSVASVRMQMKSTGTQKPSGASSIELDDQVHEFTVLDKSHPKSDGIYEVIDGLSLHLKPVGYFPKATAEVLS</sequence>
<evidence type="ECO:0000313" key="4">
    <source>
        <dbReference type="Proteomes" id="UP000626092"/>
    </source>
</evidence>
<keyword evidence="4" id="KW-1185">Reference proteome</keyword>
<dbReference type="PANTHER" id="PTHR47926">
    <property type="entry name" value="PENTATRICOPEPTIDE REPEAT-CONTAINING PROTEIN"/>
    <property type="match status" value="1"/>
</dbReference>
<dbReference type="PANTHER" id="PTHR47926:SF413">
    <property type="entry name" value="REPEAT (TPR)-LIKE SUPERFAMILY PROTEIN, PUTATIVE-RELATED"/>
    <property type="match status" value="1"/>
</dbReference>
<feature type="repeat" description="PPR" evidence="2">
    <location>
        <begin position="278"/>
        <end position="312"/>
    </location>
</feature>
<keyword evidence="1" id="KW-0677">Repeat</keyword>
<dbReference type="InterPro" id="IPR046849">
    <property type="entry name" value="E2_motif"/>
</dbReference>
<dbReference type="InterPro" id="IPR046848">
    <property type="entry name" value="E_motif"/>
</dbReference>
<evidence type="ECO:0000256" key="1">
    <source>
        <dbReference type="ARBA" id="ARBA00022737"/>
    </source>
</evidence>
<comment type="caution">
    <text evidence="3">The sequence shown here is derived from an EMBL/GenBank/DDBJ whole genome shotgun (WGS) entry which is preliminary data.</text>
</comment>
<evidence type="ECO:0000256" key="2">
    <source>
        <dbReference type="PROSITE-ProRule" id="PRU00708"/>
    </source>
</evidence>
<dbReference type="FunFam" id="1.25.40.10:FF:000184">
    <property type="entry name" value="Pentatricopeptide repeat-containing protein, chloroplastic"/>
    <property type="match status" value="1"/>
</dbReference>
<protein>
    <recommendedName>
        <fullName evidence="5">Pentatricopeptide repeat-containing protein</fullName>
    </recommendedName>
</protein>
<reference evidence="3" key="1">
    <citation type="submission" date="2019-11" db="EMBL/GenBank/DDBJ databases">
        <authorList>
            <person name="Liu Y."/>
            <person name="Hou J."/>
            <person name="Li T.-Q."/>
            <person name="Guan C.-H."/>
            <person name="Wu X."/>
            <person name="Wu H.-Z."/>
            <person name="Ling F."/>
            <person name="Zhang R."/>
            <person name="Shi X.-G."/>
            <person name="Ren J.-P."/>
            <person name="Chen E.-F."/>
            <person name="Sun J.-M."/>
        </authorList>
    </citation>
    <scope>NUCLEOTIDE SEQUENCE</scope>
    <source>
        <strain evidence="3">Adult_tree_wgs_1</strain>
        <tissue evidence="3">Leaves</tissue>
    </source>
</reference>
<dbReference type="InterPro" id="IPR011990">
    <property type="entry name" value="TPR-like_helical_dom_sf"/>
</dbReference>
<dbReference type="Proteomes" id="UP000626092">
    <property type="component" value="Unassembled WGS sequence"/>
</dbReference>
<dbReference type="EMBL" id="WJXA01000004">
    <property type="protein sequence ID" value="KAF7144628.1"/>
    <property type="molecule type" value="Genomic_DNA"/>
</dbReference>
<feature type="repeat" description="PPR" evidence="2">
    <location>
        <begin position="216"/>
        <end position="250"/>
    </location>
</feature>
<dbReference type="AlphaFoldDB" id="A0A834LR05"/>
<evidence type="ECO:0000313" key="3">
    <source>
        <dbReference type="EMBL" id="KAF7144628.1"/>
    </source>
</evidence>
<feature type="repeat" description="PPR" evidence="2">
    <location>
        <begin position="379"/>
        <end position="413"/>
    </location>
</feature>
<dbReference type="GO" id="GO:0009451">
    <property type="term" value="P:RNA modification"/>
    <property type="evidence" value="ECO:0007669"/>
    <property type="project" value="InterPro"/>
</dbReference>
<dbReference type="PROSITE" id="PS51375">
    <property type="entry name" value="PPR"/>
    <property type="match status" value="5"/>
</dbReference>
<feature type="repeat" description="PPR" evidence="2">
    <location>
        <begin position="82"/>
        <end position="116"/>
    </location>
</feature>
<name>A0A834LR05_RHOSS</name>
<dbReference type="Pfam" id="PF01535">
    <property type="entry name" value="PPR"/>
    <property type="match status" value="4"/>
</dbReference>
<dbReference type="OrthoDB" id="185373at2759"/>
<accession>A0A834LR05</accession>
<dbReference type="InterPro" id="IPR046960">
    <property type="entry name" value="PPR_At4g14850-like_plant"/>
</dbReference>
<dbReference type="GO" id="GO:0003723">
    <property type="term" value="F:RNA binding"/>
    <property type="evidence" value="ECO:0007669"/>
    <property type="project" value="InterPro"/>
</dbReference>
<feature type="repeat" description="PPR" evidence="2">
    <location>
        <begin position="185"/>
        <end position="215"/>
    </location>
</feature>
<dbReference type="Pfam" id="PF20430">
    <property type="entry name" value="Eplus_motif"/>
    <property type="match status" value="1"/>
</dbReference>